<reference evidence="3" key="1">
    <citation type="submission" date="2021-12" db="EMBL/GenBank/DDBJ databases">
        <authorList>
            <person name="Zaccaron A."/>
            <person name="Stergiopoulos I."/>
        </authorList>
    </citation>
    <scope>NUCLEOTIDE SEQUENCE</scope>
    <source>
        <strain evidence="3">Race5_Kim</strain>
    </source>
</reference>
<dbReference type="GeneID" id="71985091"/>
<evidence type="ECO:0000256" key="2">
    <source>
        <dbReference type="SAM" id="MobiDB-lite"/>
    </source>
</evidence>
<evidence type="ECO:0000256" key="1">
    <source>
        <dbReference type="SAM" id="Coils"/>
    </source>
</evidence>
<sequence>MATHAIGSSYSITINSKPDPDGSGRFTIEVQYRHRINGGRNVGKDFMLLGVYYGSIAGVAKRFFEDPGVFVGRILSDHFDTRVEFTFPESFPVQQVPKEEAVETLARIEKTVLQTEKDIVELKKNTVGLQILLTRINAPAEAAKQDEVSDLKEYDSPTTASHKIRRCGYYPKVRPGHQLKEASKTSKALIQIAAEAREAKEVENLAKKAARGKKGSEKGTTKGKAAAKGSANKATKEPDVLSPRRSERIAKK</sequence>
<reference evidence="3" key="2">
    <citation type="journal article" date="2022" name="Microb. Genom.">
        <title>A chromosome-scale genome assembly of the tomato pathogen Cladosporium fulvum reveals a compartmentalized genome architecture and the presence of a dispensable chromosome.</title>
        <authorList>
            <person name="Zaccaron A.Z."/>
            <person name="Chen L.H."/>
            <person name="Samaras A."/>
            <person name="Stergiopoulos I."/>
        </authorList>
    </citation>
    <scope>NUCLEOTIDE SEQUENCE</scope>
    <source>
        <strain evidence="3">Race5_Kim</strain>
    </source>
</reference>
<evidence type="ECO:0000313" key="3">
    <source>
        <dbReference type="EMBL" id="UJO17106.1"/>
    </source>
</evidence>
<protein>
    <submittedName>
        <fullName evidence="3">Uncharacterized protein</fullName>
    </submittedName>
</protein>
<feature type="compositionally biased region" description="Low complexity" evidence="2">
    <location>
        <begin position="222"/>
        <end position="233"/>
    </location>
</feature>
<feature type="coiled-coil region" evidence="1">
    <location>
        <begin position="98"/>
        <end position="125"/>
    </location>
</feature>
<dbReference type="Proteomes" id="UP000756132">
    <property type="component" value="Chromosome 4"/>
</dbReference>
<dbReference type="KEGG" id="ffu:CLAFUR5_05213"/>
<dbReference type="AlphaFoldDB" id="A0A9Q8LGB6"/>
<name>A0A9Q8LGB6_PASFU</name>
<organism evidence="3 4">
    <name type="scientific">Passalora fulva</name>
    <name type="common">Tomato leaf mold</name>
    <name type="synonym">Cladosporium fulvum</name>
    <dbReference type="NCBI Taxonomy" id="5499"/>
    <lineage>
        <taxon>Eukaryota</taxon>
        <taxon>Fungi</taxon>
        <taxon>Dikarya</taxon>
        <taxon>Ascomycota</taxon>
        <taxon>Pezizomycotina</taxon>
        <taxon>Dothideomycetes</taxon>
        <taxon>Dothideomycetidae</taxon>
        <taxon>Mycosphaerellales</taxon>
        <taxon>Mycosphaerellaceae</taxon>
        <taxon>Fulvia</taxon>
    </lineage>
</organism>
<keyword evidence="1" id="KW-0175">Coiled coil</keyword>
<feature type="region of interest" description="Disordered" evidence="2">
    <location>
        <begin position="204"/>
        <end position="252"/>
    </location>
</feature>
<proteinExistence type="predicted"/>
<evidence type="ECO:0000313" key="4">
    <source>
        <dbReference type="Proteomes" id="UP000756132"/>
    </source>
</evidence>
<dbReference type="RefSeq" id="XP_047761472.1">
    <property type="nucleotide sequence ID" value="XM_047904361.1"/>
</dbReference>
<dbReference type="EMBL" id="CP090166">
    <property type="protein sequence ID" value="UJO17106.1"/>
    <property type="molecule type" value="Genomic_DNA"/>
</dbReference>
<keyword evidence="4" id="KW-1185">Reference proteome</keyword>
<feature type="compositionally biased region" description="Basic and acidic residues" evidence="2">
    <location>
        <begin position="234"/>
        <end position="252"/>
    </location>
</feature>
<gene>
    <name evidence="3" type="ORF">CLAFUR5_05213</name>
</gene>
<accession>A0A9Q8LGB6</accession>